<evidence type="ECO:0000313" key="1">
    <source>
        <dbReference type="EMBL" id="TKY86518.1"/>
    </source>
</evidence>
<gene>
    <name evidence="1" type="ORF">EX895_004667</name>
</gene>
<dbReference type="AlphaFoldDB" id="A0A4U7KTC9"/>
<comment type="caution">
    <text evidence="1">The sequence shown here is derived from an EMBL/GenBank/DDBJ whole genome shotgun (WGS) entry which is preliminary data.</text>
</comment>
<organism evidence="1 2">
    <name type="scientific">Sporisorium graminicola</name>
    <dbReference type="NCBI Taxonomy" id="280036"/>
    <lineage>
        <taxon>Eukaryota</taxon>
        <taxon>Fungi</taxon>
        <taxon>Dikarya</taxon>
        <taxon>Basidiomycota</taxon>
        <taxon>Ustilaginomycotina</taxon>
        <taxon>Ustilaginomycetes</taxon>
        <taxon>Ustilaginales</taxon>
        <taxon>Ustilaginaceae</taxon>
        <taxon>Sporisorium</taxon>
    </lineage>
</organism>
<reference evidence="1 2" key="1">
    <citation type="submission" date="2019-05" db="EMBL/GenBank/DDBJ databases">
        <title>Sporisorium graminicola CBS 10092 draft sequencing and annotation.</title>
        <authorList>
            <person name="Solano-Gonzalez S."/>
            <person name="Caddick M.X."/>
            <person name="Darby A."/>
        </authorList>
    </citation>
    <scope>NUCLEOTIDE SEQUENCE [LARGE SCALE GENOMIC DNA]</scope>
    <source>
        <strain evidence="1 2">CBS 10092</strain>
    </source>
</reference>
<evidence type="ECO:0008006" key="3">
    <source>
        <dbReference type="Google" id="ProtNLM"/>
    </source>
</evidence>
<dbReference type="GeneID" id="40727562"/>
<dbReference type="RefSeq" id="XP_029738503.1">
    <property type="nucleotide sequence ID" value="XM_029885261.1"/>
</dbReference>
<dbReference type="SUPFAM" id="SSF49785">
    <property type="entry name" value="Galactose-binding domain-like"/>
    <property type="match status" value="1"/>
</dbReference>
<sequence length="171" mass="18349">MTVAPTLSAPAAPPGSRLVNILSTEVKVKVSSGTSKDAKCMLDGSAETCWTSDNLPPNSDPSSARYLLSFKLPQPLSLQQLHSLSLTFAGGFSPMSFNIVASEQDGKTWVPVAADLFPKDTNAKQYFDLSSSLPAVPKQADWLRFELNGSTDDYGRVTIYQAEVFAAVEVS</sequence>
<dbReference type="OrthoDB" id="10052260at2759"/>
<evidence type="ECO:0000313" key="2">
    <source>
        <dbReference type="Proteomes" id="UP000306050"/>
    </source>
</evidence>
<dbReference type="KEGG" id="sgra:EX895_004667"/>
<dbReference type="EMBL" id="SRRM01000017">
    <property type="protein sequence ID" value="TKY86518.1"/>
    <property type="molecule type" value="Genomic_DNA"/>
</dbReference>
<proteinExistence type="predicted"/>
<name>A0A4U7KTC9_9BASI</name>
<dbReference type="Proteomes" id="UP000306050">
    <property type="component" value="Chromosome SGRAM_4"/>
</dbReference>
<accession>A0A4U7KTC9</accession>
<dbReference type="InterPro" id="IPR008979">
    <property type="entry name" value="Galactose-bd-like_sf"/>
</dbReference>
<protein>
    <recommendedName>
        <fullName evidence="3">F5/8 type C domain-containing protein</fullName>
    </recommendedName>
</protein>
<dbReference type="Gene3D" id="2.60.120.260">
    <property type="entry name" value="Galactose-binding domain-like"/>
    <property type="match status" value="1"/>
</dbReference>
<keyword evidence="2" id="KW-1185">Reference proteome</keyword>